<dbReference type="EMBL" id="JACEFO010001778">
    <property type="protein sequence ID" value="KAF8703464.1"/>
    <property type="molecule type" value="Genomic_DNA"/>
</dbReference>
<dbReference type="OrthoDB" id="1899348at2759"/>
<dbReference type="PANTHER" id="PTHR33405">
    <property type="entry name" value="PROTEIN FLX-LIKE 2"/>
    <property type="match status" value="1"/>
</dbReference>
<keyword evidence="3" id="KW-0221">Differentiation</keyword>
<feature type="compositionally biased region" description="Low complexity" evidence="7">
    <location>
        <begin position="441"/>
        <end position="452"/>
    </location>
</feature>
<keyword evidence="4 6" id="KW-0175">Coiled coil</keyword>
<feature type="coiled-coil region" evidence="6">
    <location>
        <begin position="195"/>
        <end position="229"/>
    </location>
</feature>
<dbReference type="PANTHER" id="PTHR33405:SF18">
    <property type="entry name" value="PROTEIN FLX-LIKE 4"/>
    <property type="match status" value="1"/>
</dbReference>
<evidence type="ECO:0000313" key="8">
    <source>
        <dbReference type="EMBL" id="KAF8703464.1"/>
    </source>
</evidence>
<protein>
    <submittedName>
        <fullName evidence="8">Uncharacterized protein</fullName>
    </submittedName>
</protein>
<organism evidence="8 9">
    <name type="scientific">Digitaria exilis</name>
    <dbReference type="NCBI Taxonomy" id="1010633"/>
    <lineage>
        <taxon>Eukaryota</taxon>
        <taxon>Viridiplantae</taxon>
        <taxon>Streptophyta</taxon>
        <taxon>Embryophyta</taxon>
        <taxon>Tracheophyta</taxon>
        <taxon>Spermatophyta</taxon>
        <taxon>Magnoliopsida</taxon>
        <taxon>Liliopsida</taxon>
        <taxon>Poales</taxon>
        <taxon>Poaceae</taxon>
        <taxon>PACMAD clade</taxon>
        <taxon>Panicoideae</taxon>
        <taxon>Panicodae</taxon>
        <taxon>Paniceae</taxon>
        <taxon>Anthephorinae</taxon>
        <taxon>Digitaria</taxon>
    </lineage>
</organism>
<evidence type="ECO:0000256" key="1">
    <source>
        <dbReference type="ARBA" id="ARBA00005405"/>
    </source>
</evidence>
<evidence type="ECO:0000256" key="5">
    <source>
        <dbReference type="ARBA" id="ARBA00023089"/>
    </source>
</evidence>
<evidence type="ECO:0000256" key="2">
    <source>
        <dbReference type="ARBA" id="ARBA00022473"/>
    </source>
</evidence>
<feature type="region of interest" description="Disordered" evidence="7">
    <location>
        <begin position="412"/>
        <end position="452"/>
    </location>
</feature>
<accession>A0A835ELV5</accession>
<comment type="similarity">
    <text evidence="1">Belongs to the FLX family.</text>
</comment>
<evidence type="ECO:0000256" key="6">
    <source>
        <dbReference type="SAM" id="Coils"/>
    </source>
</evidence>
<feature type="coiled-coil region" evidence="6">
    <location>
        <begin position="114"/>
        <end position="155"/>
    </location>
</feature>
<keyword evidence="5" id="KW-0287">Flowering</keyword>
<name>A0A835ELV5_9POAL</name>
<reference evidence="8" key="1">
    <citation type="submission" date="2020-07" db="EMBL/GenBank/DDBJ databases">
        <title>Genome sequence and genetic diversity analysis of an under-domesticated orphan crop, white fonio (Digitaria exilis).</title>
        <authorList>
            <person name="Bennetzen J.L."/>
            <person name="Chen S."/>
            <person name="Ma X."/>
            <person name="Wang X."/>
            <person name="Yssel A.E.J."/>
            <person name="Chaluvadi S.R."/>
            <person name="Johnson M."/>
            <person name="Gangashetty P."/>
            <person name="Hamidou F."/>
            <person name="Sanogo M.D."/>
            <person name="Zwaenepoel A."/>
            <person name="Wallace J."/>
            <person name="Van De Peer Y."/>
            <person name="Van Deynze A."/>
        </authorList>
    </citation>
    <scope>NUCLEOTIDE SEQUENCE</scope>
    <source>
        <tissue evidence="8">Leaves</tissue>
    </source>
</reference>
<sequence>MAHRGHLDGLRAQDPGLMRHSSFAAGNLSNRSDSSSLEMLESKLAMQTAEVEKLIRENQRLATSHVVLRQDIVDTEKEMQLIRTHLGEVQAETDVQLRDLLETIRLMEADIQSADAVQRELHQVRMEAKRLSAERQMLTHEIDNANKEIQKLSAGDNKSLPELLAELDGLRKEHHGLRTQFEFEKNTNIKQVEQMRTMEMNLITMTKQAEKLRADVANAERRAQGFTLKRGTIISISTAFTVRAAAAQAAAQAAGAQMTASQPGTAQATAVSAAATTNPYAGAYANYPTAYQQGTQPAEYQQGTQVGAYQQGTQVGAYQQGTQPATYQHGTQPAAYHQGTQAGAYNYAYDAATAYQMHAAQANAYAGYSGYPVAAYAQSALPNYPAAYAVPPQPISSGAATDVTNAYAAVGSTGYPAGQVQPNSGTANAAQAPPPPPTAPYPGTYDTTRVQR</sequence>
<evidence type="ECO:0000256" key="3">
    <source>
        <dbReference type="ARBA" id="ARBA00022782"/>
    </source>
</evidence>
<dbReference type="Proteomes" id="UP000636709">
    <property type="component" value="Unassembled WGS sequence"/>
</dbReference>
<keyword evidence="9" id="KW-1185">Reference proteome</keyword>
<dbReference type="AlphaFoldDB" id="A0A835ELV5"/>
<dbReference type="InterPro" id="IPR040353">
    <property type="entry name" value="FLX/FLX-like"/>
</dbReference>
<evidence type="ECO:0000313" key="9">
    <source>
        <dbReference type="Proteomes" id="UP000636709"/>
    </source>
</evidence>
<evidence type="ECO:0000256" key="4">
    <source>
        <dbReference type="ARBA" id="ARBA00023054"/>
    </source>
</evidence>
<evidence type="ECO:0000256" key="7">
    <source>
        <dbReference type="SAM" id="MobiDB-lite"/>
    </source>
</evidence>
<comment type="caution">
    <text evidence="8">The sequence shown here is derived from an EMBL/GenBank/DDBJ whole genome shotgun (WGS) entry which is preliminary data.</text>
</comment>
<dbReference type="GO" id="GO:0030154">
    <property type="term" value="P:cell differentiation"/>
    <property type="evidence" value="ECO:0007669"/>
    <property type="project" value="UniProtKB-KW"/>
</dbReference>
<dbReference type="GO" id="GO:0009908">
    <property type="term" value="P:flower development"/>
    <property type="evidence" value="ECO:0007669"/>
    <property type="project" value="UniProtKB-KW"/>
</dbReference>
<proteinExistence type="inferred from homology"/>
<gene>
    <name evidence="8" type="ORF">HU200_032271</name>
</gene>
<keyword evidence="2" id="KW-0217">Developmental protein</keyword>